<organism evidence="1">
    <name type="scientific">Arundo donax</name>
    <name type="common">Giant reed</name>
    <name type="synonym">Donax arundinaceus</name>
    <dbReference type="NCBI Taxonomy" id="35708"/>
    <lineage>
        <taxon>Eukaryota</taxon>
        <taxon>Viridiplantae</taxon>
        <taxon>Streptophyta</taxon>
        <taxon>Embryophyta</taxon>
        <taxon>Tracheophyta</taxon>
        <taxon>Spermatophyta</taxon>
        <taxon>Magnoliopsida</taxon>
        <taxon>Liliopsida</taxon>
        <taxon>Poales</taxon>
        <taxon>Poaceae</taxon>
        <taxon>PACMAD clade</taxon>
        <taxon>Arundinoideae</taxon>
        <taxon>Arundineae</taxon>
        <taxon>Arundo</taxon>
    </lineage>
</organism>
<reference evidence="1" key="1">
    <citation type="submission" date="2014-09" db="EMBL/GenBank/DDBJ databases">
        <authorList>
            <person name="Magalhaes I.L.F."/>
            <person name="Oliveira U."/>
            <person name="Santos F.R."/>
            <person name="Vidigal T.H.D.A."/>
            <person name="Brescovit A.D."/>
            <person name="Santos A.J."/>
        </authorList>
    </citation>
    <scope>NUCLEOTIDE SEQUENCE</scope>
    <source>
        <tissue evidence="1">Shoot tissue taken approximately 20 cm above the soil surface</tissue>
    </source>
</reference>
<proteinExistence type="predicted"/>
<dbReference type="EMBL" id="GBRH01204871">
    <property type="protein sequence ID" value="JAD93024.1"/>
    <property type="molecule type" value="Transcribed_RNA"/>
</dbReference>
<dbReference type="AlphaFoldDB" id="A0A0A9DWS0"/>
<protein>
    <submittedName>
        <fullName evidence="1">Uncharacterized protein</fullName>
    </submittedName>
</protein>
<name>A0A0A9DWS0_ARUDO</name>
<accession>A0A0A9DWS0</accession>
<reference evidence="1" key="2">
    <citation type="journal article" date="2015" name="Data Brief">
        <title>Shoot transcriptome of the giant reed, Arundo donax.</title>
        <authorList>
            <person name="Barrero R.A."/>
            <person name="Guerrero F.D."/>
            <person name="Moolhuijzen P."/>
            <person name="Goolsby J.A."/>
            <person name="Tidwell J."/>
            <person name="Bellgard S.E."/>
            <person name="Bellgard M.I."/>
        </authorList>
    </citation>
    <scope>NUCLEOTIDE SEQUENCE</scope>
    <source>
        <tissue evidence="1">Shoot tissue taken approximately 20 cm above the soil surface</tissue>
    </source>
</reference>
<evidence type="ECO:0000313" key="1">
    <source>
        <dbReference type="EMBL" id="JAD93024.1"/>
    </source>
</evidence>
<sequence>MFENSVAFSPPEFHVHRFISMNHKAYVIQKFISCHACSYCSLSSQKQNAVRETYKRLPTAQQQCWVFSVHHFICCS</sequence>